<sequence>MNNEILGINENPNHILSSFSGSDLKGEVQKQLKSHLKILVLPTLDSRKPARTAG</sequence>
<evidence type="ECO:0000313" key="2">
    <source>
        <dbReference type="Proteomes" id="UP001164733"/>
    </source>
</evidence>
<protein>
    <submittedName>
        <fullName evidence="1">Uncharacterized protein</fullName>
    </submittedName>
</protein>
<evidence type="ECO:0000313" key="1">
    <source>
        <dbReference type="EMBL" id="WAG60081.1"/>
    </source>
</evidence>
<dbReference type="Proteomes" id="UP001164733">
    <property type="component" value="Chromosome"/>
</dbReference>
<organism evidence="1 2">
    <name type="scientific">Clostridium estertheticum</name>
    <dbReference type="NCBI Taxonomy" id="238834"/>
    <lineage>
        <taxon>Bacteria</taxon>
        <taxon>Bacillati</taxon>
        <taxon>Bacillota</taxon>
        <taxon>Clostridia</taxon>
        <taxon>Eubacteriales</taxon>
        <taxon>Clostridiaceae</taxon>
        <taxon>Clostridium</taxon>
    </lineage>
</organism>
<reference evidence="1" key="1">
    <citation type="submission" date="2021-11" db="EMBL/GenBank/DDBJ databases">
        <title>Clostridia strains as spoilage organisms.</title>
        <authorList>
            <person name="Wambui J."/>
            <person name="Stevens M.J.A."/>
            <person name="Stephan R."/>
        </authorList>
    </citation>
    <scope>NUCLEOTIDE SEQUENCE</scope>
    <source>
        <strain evidence="1">CF009</strain>
    </source>
</reference>
<dbReference type="RefSeq" id="WP_216122969.1">
    <property type="nucleotide sequence ID" value="NZ_JAHLDP010000011.1"/>
</dbReference>
<gene>
    <name evidence="1" type="ORF">LL038_21485</name>
</gene>
<name>A0AA47EJC5_9CLOT</name>
<dbReference type="AlphaFoldDB" id="A0AA47EJC5"/>
<accession>A0AA47EJC5</accession>
<dbReference type="EMBL" id="CP086239">
    <property type="protein sequence ID" value="WAG60081.1"/>
    <property type="molecule type" value="Genomic_DNA"/>
</dbReference>
<proteinExistence type="predicted"/>